<evidence type="ECO:0000313" key="2">
    <source>
        <dbReference type="Proteomes" id="UP000230233"/>
    </source>
</evidence>
<protein>
    <submittedName>
        <fullName evidence="1">Uncharacterized protein</fullName>
    </submittedName>
</protein>
<sequence>MILEVEIPLKFPGTTALSYIRRREVLKKLPFVKYYMDEHHPDWYQKTIRLTTPLEIEFSKEATDFLLKYITIYVSPAFASYQKVDTSYKQATTKTLDQLKEIIQCAEFFGCCSFMDCIGFVIAHKLNRLTANEVNTFLDPQEGERYREWRSAFTRRRI</sequence>
<comment type="caution">
    <text evidence="1">The sequence shown here is derived from an EMBL/GenBank/DDBJ whole genome shotgun (WGS) entry which is preliminary data.</text>
</comment>
<dbReference type="AlphaFoldDB" id="A0A2G5UJ22"/>
<evidence type="ECO:0000313" key="1">
    <source>
        <dbReference type="EMBL" id="PIC39560.1"/>
    </source>
</evidence>
<accession>A0A2G5UJ22</accession>
<reference evidence="2" key="1">
    <citation type="submission" date="2017-10" db="EMBL/GenBank/DDBJ databases">
        <title>Rapid genome shrinkage in a self-fertile nematode reveals novel sperm competition proteins.</title>
        <authorList>
            <person name="Yin D."/>
            <person name="Schwarz E.M."/>
            <person name="Thomas C.G."/>
            <person name="Felde R.L."/>
            <person name="Korf I.F."/>
            <person name="Cutter A.D."/>
            <person name="Schartner C.M."/>
            <person name="Ralston E.J."/>
            <person name="Meyer B.J."/>
            <person name="Haag E.S."/>
        </authorList>
    </citation>
    <scope>NUCLEOTIDE SEQUENCE [LARGE SCALE GENOMIC DNA]</scope>
    <source>
        <strain evidence="2">JU1422</strain>
    </source>
</reference>
<keyword evidence="2" id="KW-1185">Reference proteome</keyword>
<dbReference type="OrthoDB" id="10270498at2759"/>
<gene>
    <name evidence="1" type="primary">Cnig_chr_III.g11210</name>
    <name evidence="1" type="ORF">B9Z55_011210</name>
</gene>
<name>A0A2G5UJ22_9PELO</name>
<dbReference type="PANTHER" id="PTHR37964:SF1">
    <property type="entry name" value="SUPPRESSOR-RELATED"/>
    <property type="match status" value="1"/>
</dbReference>
<organism evidence="1 2">
    <name type="scientific">Caenorhabditis nigoni</name>
    <dbReference type="NCBI Taxonomy" id="1611254"/>
    <lineage>
        <taxon>Eukaryota</taxon>
        <taxon>Metazoa</taxon>
        <taxon>Ecdysozoa</taxon>
        <taxon>Nematoda</taxon>
        <taxon>Chromadorea</taxon>
        <taxon>Rhabditida</taxon>
        <taxon>Rhabditina</taxon>
        <taxon>Rhabditomorpha</taxon>
        <taxon>Rhabditoidea</taxon>
        <taxon>Rhabditidae</taxon>
        <taxon>Peloderinae</taxon>
        <taxon>Caenorhabditis</taxon>
    </lineage>
</organism>
<dbReference type="PANTHER" id="PTHR37964">
    <property type="entry name" value="SUPPRESSOR"/>
    <property type="match status" value="1"/>
</dbReference>
<proteinExistence type="predicted"/>
<dbReference type="EMBL" id="PDUG01000003">
    <property type="protein sequence ID" value="PIC39560.1"/>
    <property type="molecule type" value="Genomic_DNA"/>
</dbReference>
<dbReference type="Proteomes" id="UP000230233">
    <property type="component" value="Chromosome III"/>
</dbReference>